<evidence type="ECO:0000256" key="1">
    <source>
        <dbReference type="ARBA" id="ARBA00022729"/>
    </source>
</evidence>
<feature type="domain" description="DUF4174" evidence="3">
    <location>
        <begin position="29"/>
        <end position="148"/>
    </location>
</feature>
<proteinExistence type="predicted"/>
<keyword evidence="1 2" id="KW-0732">Signal</keyword>
<reference evidence="4" key="2">
    <citation type="submission" date="2020-09" db="EMBL/GenBank/DDBJ databases">
        <authorList>
            <person name="Sun Q."/>
            <person name="Zhou Y."/>
        </authorList>
    </citation>
    <scope>NUCLEOTIDE SEQUENCE</scope>
    <source>
        <strain evidence="4">CGMCC 1.12921</strain>
    </source>
</reference>
<dbReference type="AlphaFoldDB" id="A0A8J2Y4F8"/>
<dbReference type="EMBL" id="BMGH01000002">
    <property type="protein sequence ID" value="GGD19296.1"/>
    <property type="molecule type" value="Genomic_DNA"/>
</dbReference>
<evidence type="ECO:0000313" key="4">
    <source>
        <dbReference type="EMBL" id="GGD19296.1"/>
    </source>
</evidence>
<dbReference type="InterPro" id="IPR025232">
    <property type="entry name" value="DUF4174"/>
</dbReference>
<dbReference type="RefSeq" id="WP_188160587.1">
    <property type="nucleotide sequence ID" value="NZ_BMGH01000002.1"/>
</dbReference>
<feature type="signal peptide" evidence="2">
    <location>
        <begin position="1"/>
        <end position="18"/>
    </location>
</feature>
<dbReference type="Proteomes" id="UP000613582">
    <property type="component" value="Unassembled WGS sequence"/>
</dbReference>
<reference evidence="4" key="1">
    <citation type="journal article" date="2014" name="Int. J. Syst. Evol. Microbiol.">
        <title>Complete genome sequence of Corynebacterium casei LMG S-19264T (=DSM 44701T), isolated from a smear-ripened cheese.</title>
        <authorList>
            <consortium name="US DOE Joint Genome Institute (JGI-PGF)"/>
            <person name="Walter F."/>
            <person name="Albersmeier A."/>
            <person name="Kalinowski J."/>
            <person name="Ruckert C."/>
        </authorList>
    </citation>
    <scope>NUCLEOTIDE SEQUENCE</scope>
    <source>
        <strain evidence="4">CGMCC 1.12921</strain>
    </source>
</reference>
<protein>
    <recommendedName>
        <fullName evidence="3">DUF4174 domain-containing protein</fullName>
    </recommendedName>
</protein>
<dbReference type="Pfam" id="PF13778">
    <property type="entry name" value="DUF4174"/>
    <property type="match status" value="1"/>
</dbReference>
<gene>
    <name evidence="4" type="ORF">GCM10011342_29960</name>
</gene>
<evidence type="ECO:0000259" key="3">
    <source>
        <dbReference type="Pfam" id="PF13778"/>
    </source>
</evidence>
<name>A0A8J2Y4F8_9PROT</name>
<feature type="chain" id="PRO_5035200017" description="DUF4174 domain-containing protein" evidence="2">
    <location>
        <begin position="19"/>
        <end position="152"/>
    </location>
</feature>
<evidence type="ECO:0000256" key="2">
    <source>
        <dbReference type="SAM" id="SignalP"/>
    </source>
</evidence>
<sequence length="152" mass="16882">MKPLLNLIAGLAVSLALAATAKAQDRKSLDDYRWSHRPVLMFHDGKDAACLLCEMGFRDEVADGFIDRDIIFIEVTPDGTRSWVDGGSGGALAETPERLRERFGVEEASFTAILIGKDGGEKGRWTEPPSWEDDIFPLIDSMPMRRRELGDD</sequence>
<comment type="caution">
    <text evidence="4">The sequence shown here is derived from an EMBL/GenBank/DDBJ whole genome shotgun (WGS) entry which is preliminary data.</text>
</comment>
<organism evidence="4 5">
    <name type="scientific">Aquisalinus flavus</name>
    <dbReference type="NCBI Taxonomy" id="1526572"/>
    <lineage>
        <taxon>Bacteria</taxon>
        <taxon>Pseudomonadati</taxon>
        <taxon>Pseudomonadota</taxon>
        <taxon>Alphaproteobacteria</taxon>
        <taxon>Parvularculales</taxon>
        <taxon>Parvularculaceae</taxon>
        <taxon>Aquisalinus</taxon>
    </lineage>
</organism>
<accession>A0A8J2Y4F8</accession>
<evidence type="ECO:0000313" key="5">
    <source>
        <dbReference type="Proteomes" id="UP000613582"/>
    </source>
</evidence>
<keyword evidence="5" id="KW-1185">Reference proteome</keyword>